<dbReference type="PANTHER" id="PTHR21725:SF1">
    <property type="entry name" value="E3 UBIQUITIN-PROTEIN LIGASE UBR4"/>
    <property type="match status" value="1"/>
</dbReference>
<accession>A0A060ZC01</accession>
<dbReference type="GO" id="GO:0005813">
    <property type="term" value="C:centrosome"/>
    <property type="evidence" value="ECO:0007669"/>
    <property type="project" value="TreeGrafter"/>
</dbReference>
<proteinExistence type="predicted"/>
<dbReference type="AlphaFoldDB" id="A0A060ZC01"/>
<dbReference type="EMBL" id="FR966343">
    <property type="protein sequence ID" value="CDR01944.1"/>
    <property type="molecule type" value="Genomic_DNA"/>
</dbReference>
<dbReference type="PaxDb" id="8022-A0A060ZC01"/>
<reference evidence="2" key="2">
    <citation type="submission" date="2014-03" db="EMBL/GenBank/DDBJ databases">
        <authorList>
            <person name="Genoscope - CEA"/>
        </authorList>
    </citation>
    <scope>NUCLEOTIDE SEQUENCE</scope>
</reference>
<reference evidence="2" key="1">
    <citation type="journal article" date="2014" name="Nat. Commun.">
        <title>The rainbow trout genome provides novel insights into evolution after whole-genome duplication in vertebrates.</title>
        <authorList>
            <person name="Berthelot C."/>
            <person name="Brunet F."/>
            <person name="Chalopin D."/>
            <person name="Juanchich A."/>
            <person name="Bernard M."/>
            <person name="Noel B."/>
            <person name="Bento P."/>
            <person name="Da Silva C."/>
            <person name="Labadie K."/>
            <person name="Alberti A."/>
            <person name="Aury J.M."/>
            <person name="Louis A."/>
            <person name="Dehais P."/>
            <person name="Bardou P."/>
            <person name="Montfort J."/>
            <person name="Klopp C."/>
            <person name="Cabau C."/>
            <person name="Gaspin C."/>
            <person name="Thorgaard G.H."/>
            <person name="Boussaha M."/>
            <person name="Quillet E."/>
            <person name="Guyomard R."/>
            <person name="Galiana D."/>
            <person name="Bobe J."/>
            <person name="Volff J.N."/>
            <person name="Genet C."/>
            <person name="Wincker P."/>
            <person name="Jaillon O."/>
            <person name="Roest Crollius H."/>
            <person name="Guiguen Y."/>
        </authorList>
    </citation>
    <scope>NUCLEOTIDE SEQUENCE [LARGE SCALE GENOMIC DNA]</scope>
</reference>
<dbReference type="GO" id="GO:0004842">
    <property type="term" value="F:ubiquitin-protein transferase activity"/>
    <property type="evidence" value="ECO:0007669"/>
    <property type="project" value="TreeGrafter"/>
</dbReference>
<name>A0A060ZC01_ONCMY</name>
<dbReference type="GO" id="GO:0016020">
    <property type="term" value="C:membrane"/>
    <property type="evidence" value="ECO:0007669"/>
    <property type="project" value="TreeGrafter"/>
</dbReference>
<evidence type="ECO:0000313" key="3">
    <source>
        <dbReference type="Proteomes" id="UP000193380"/>
    </source>
</evidence>
<dbReference type="Proteomes" id="UP000193380">
    <property type="component" value="Unassembled WGS sequence"/>
</dbReference>
<dbReference type="GO" id="GO:0006511">
    <property type="term" value="P:ubiquitin-dependent protein catabolic process"/>
    <property type="evidence" value="ECO:0007669"/>
    <property type="project" value="TreeGrafter"/>
</dbReference>
<dbReference type="GO" id="GO:0005829">
    <property type="term" value="C:cytosol"/>
    <property type="evidence" value="ECO:0007669"/>
    <property type="project" value="TreeGrafter"/>
</dbReference>
<evidence type="ECO:0000256" key="1">
    <source>
        <dbReference type="SAM" id="MobiDB-lite"/>
    </source>
</evidence>
<feature type="region of interest" description="Disordered" evidence="1">
    <location>
        <begin position="1"/>
        <end position="23"/>
    </location>
</feature>
<gene>
    <name evidence="2" type="ORF">GSONMT00000608001</name>
</gene>
<protein>
    <submittedName>
        <fullName evidence="2">Uncharacterized protein</fullName>
    </submittedName>
</protein>
<dbReference type="PANTHER" id="PTHR21725">
    <property type="entry name" value="E3 UBIQUITIN-PROTEIN LIGASE UBR4"/>
    <property type="match status" value="1"/>
</dbReference>
<feature type="compositionally biased region" description="Low complexity" evidence="1">
    <location>
        <begin position="9"/>
        <end position="23"/>
    </location>
</feature>
<sequence>MRLLSVFMSRTKSGSKSSSESSSLISNATATALLSQGAIDYCLHVLKSLLEFWKSQQEEEESVAASQLLKPHTSSSPPDMSPFFLRQYVKVRGNPKADFQKRNLVKCSQQTGFSHFVSAC</sequence>
<dbReference type="InterPro" id="IPR045189">
    <property type="entry name" value="UBR4-like"/>
</dbReference>
<organism evidence="2 3">
    <name type="scientific">Oncorhynchus mykiss</name>
    <name type="common">Rainbow trout</name>
    <name type="synonym">Salmo gairdneri</name>
    <dbReference type="NCBI Taxonomy" id="8022"/>
    <lineage>
        <taxon>Eukaryota</taxon>
        <taxon>Metazoa</taxon>
        <taxon>Chordata</taxon>
        <taxon>Craniata</taxon>
        <taxon>Vertebrata</taxon>
        <taxon>Euteleostomi</taxon>
        <taxon>Actinopterygii</taxon>
        <taxon>Neopterygii</taxon>
        <taxon>Teleostei</taxon>
        <taxon>Protacanthopterygii</taxon>
        <taxon>Salmoniformes</taxon>
        <taxon>Salmonidae</taxon>
        <taxon>Salmoninae</taxon>
        <taxon>Oncorhynchus</taxon>
    </lineage>
</organism>
<dbReference type="STRING" id="8022.A0A060ZC01"/>
<evidence type="ECO:0000313" key="2">
    <source>
        <dbReference type="EMBL" id="CDR01944.1"/>
    </source>
</evidence>
<dbReference type="GO" id="GO:0005654">
    <property type="term" value="C:nucleoplasm"/>
    <property type="evidence" value="ECO:0007669"/>
    <property type="project" value="TreeGrafter"/>
</dbReference>